<keyword evidence="1" id="KW-0479">Metal-binding</keyword>
<evidence type="ECO:0000313" key="6">
    <source>
        <dbReference type="Proteomes" id="UP001455709"/>
    </source>
</evidence>
<evidence type="ECO:0000256" key="1">
    <source>
        <dbReference type="ARBA" id="ARBA00022723"/>
    </source>
</evidence>
<keyword evidence="6" id="KW-1185">Reference proteome</keyword>
<sequence>MQAYWRYWGKSSPRDEAGDRWHLLPFHMLDVAAVMAALLDQRPAWGQVCAGSLGWDVAQLRAAAVYFALLHDPRKLVRSFQSILLKIGRFSGGVFVLQNQLLAIGLFPTCVGMNRSPASH</sequence>
<keyword evidence="2" id="KW-0378">Hydrolase</keyword>
<evidence type="ECO:0000256" key="3">
    <source>
        <dbReference type="ARBA" id="ARBA00023118"/>
    </source>
</evidence>
<dbReference type="EMBL" id="JBDOJC010000001">
    <property type="protein sequence ID" value="MEO2216103.1"/>
    <property type="molecule type" value="Genomic_DNA"/>
</dbReference>
<reference evidence="5 6" key="1">
    <citation type="submission" date="2024-05" db="EMBL/GenBank/DDBJ databases">
        <authorList>
            <person name="De Oliveira J.P."/>
            <person name="Noriler S.A."/>
            <person name="De Oliveira A.G."/>
            <person name="Sipoli D.S."/>
        </authorList>
    </citation>
    <scope>NUCLEOTIDE SEQUENCE [LARGE SCALE GENOMIC DNA]</scope>
    <source>
        <strain evidence="5 6">LABIM189</strain>
    </source>
</reference>
<accession>A0ABV0FAG1</accession>
<comment type="caution">
    <text evidence="5">The sequence shown here is derived from an EMBL/GenBank/DDBJ whole genome shotgun (WGS) entry which is preliminary data.</text>
</comment>
<proteinExistence type="predicted"/>
<evidence type="ECO:0000259" key="4">
    <source>
        <dbReference type="Pfam" id="PF18019"/>
    </source>
</evidence>
<dbReference type="Proteomes" id="UP001455709">
    <property type="component" value="Unassembled WGS sequence"/>
</dbReference>
<dbReference type="RefSeq" id="WP_347369742.1">
    <property type="nucleotide sequence ID" value="NZ_JBDOJC010000001.1"/>
</dbReference>
<evidence type="ECO:0000313" key="5">
    <source>
        <dbReference type="EMBL" id="MEO2216103.1"/>
    </source>
</evidence>
<dbReference type="InterPro" id="IPR006483">
    <property type="entry name" value="CRISPR-assoc_Cas3_HD"/>
</dbReference>
<feature type="domain" description="HD Cas3-type" evidence="4">
    <location>
        <begin position="8"/>
        <end position="82"/>
    </location>
</feature>
<dbReference type="InterPro" id="IPR038257">
    <property type="entry name" value="CRISPR-assoc_Cas3_HD_sf"/>
</dbReference>
<protein>
    <submittedName>
        <fullName evidence="5">HD domain-containing protein</fullName>
    </submittedName>
</protein>
<dbReference type="Gene3D" id="1.10.3210.30">
    <property type="match status" value="1"/>
</dbReference>
<evidence type="ECO:0000256" key="2">
    <source>
        <dbReference type="ARBA" id="ARBA00022801"/>
    </source>
</evidence>
<name>A0ABV0FAG1_9NEIS</name>
<gene>
    <name evidence="5" type="ORF">ABGV49_03350</name>
</gene>
<keyword evidence="3" id="KW-0051">Antiviral defense</keyword>
<organism evidence="5 6">
    <name type="scientific">Chromobacterium vaccinii</name>
    <dbReference type="NCBI Taxonomy" id="1108595"/>
    <lineage>
        <taxon>Bacteria</taxon>
        <taxon>Pseudomonadati</taxon>
        <taxon>Pseudomonadota</taxon>
        <taxon>Betaproteobacteria</taxon>
        <taxon>Neisseriales</taxon>
        <taxon>Chromobacteriaceae</taxon>
        <taxon>Chromobacterium</taxon>
    </lineage>
</organism>
<dbReference type="Pfam" id="PF18019">
    <property type="entry name" value="Cas3_HD"/>
    <property type="match status" value="1"/>
</dbReference>